<dbReference type="EMBL" id="LR881104">
    <property type="protein sequence ID" value="CAD5236101.1"/>
    <property type="molecule type" value="Genomic_DNA"/>
</dbReference>
<evidence type="ECO:0000313" key="2">
    <source>
        <dbReference type="Proteomes" id="UP000596247"/>
    </source>
</evidence>
<dbReference type="Proteomes" id="UP000596247">
    <property type="component" value="Chromosome"/>
</dbReference>
<accession>A0A7R8R5V2</accession>
<proteinExistence type="predicted"/>
<name>A0A7R8R5V2_9CAUD</name>
<evidence type="ECO:0000313" key="1">
    <source>
        <dbReference type="EMBL" id="CAD5236101.1"/>
    </source>
</evidence>
<reference evidence="1 2" key="1">
    <citation type="submission" date="2020-09" db="EMBL/GenBank/DDBJ databases">
        <authorList>
            <person name="Jameson E."/>
        </authorList>
    </citation>
    <scope>NUCLEOTIDE SEQUENCE [LARGE SCALE GENOMIC DNA]</scope>
</reference>
<keyword evidence="2" id="KW-1185">Reference proteome</keyword>
<organism evidence="1 2">
    <name type="scientific">Klebsiella phage vB_KvM-Eowyn</name>
    <dbReference type="NCBI Taxonomy" id="2762819"/>
    <lineage>
        <taxon>Viruses</taxon>
        <taxon>Duplodnaviria</taxon>
        <taxon>Heunggongvirae</taxon>
        <taxon>Uroviricota</taxon>
        <taxon>Caudoviricetes</taxon>
        <taxon>Chimalliviridae</taxon>
        <taxon>Eowynvirus</taxon>
        <taxon>Eowynvirus eowyn</taxon>
    </lineage>
</organism>
<gene>
    <name evidence="1" type="ORF">LLCLJKAH_00112</name>
</gene>
<sequence>MSMKSYARVSLEALAPQKENKFGAFAIPLLRQWREYSDIDYTTSFRKSVAPMLVKLIKDTTGMSVKFRIVQDASDAYTCTIMPGVFTEKHPLLFEVLGNRSHTPAFINLVRKMREDKTNILEGSVDQRTGKVGGILAEVDHLITIGTSILENDTFTPAWIVGLIGHELGHAHSFLVSLAYRSTTAWAIRTAIEALHGTNSDTKGYVITMDAMADYLNLDDIQRKALVESKAKDEALTLIVLDKAAEAAKSELGTSLADRSGTEFLADQYLVRLGVTRGFAEAYNFVQRQRNPEDYYSTHKFLFVESMKVALAGAGWIAGAALTGSVIAGALPVTLVVSACVSMTADNIIESTHTDLYSRLTQMRNDLIQSTKEVDDPAIRHRLLSDIDFVDNLLKDIKPHKSIVQKLAGVFIPNVRTLNKQQQHLAMLESLFNNPLYLRQAQLNQLANQPE</sequence>
<protein>
    <submittedName>
        <fullName evidence="1">Putative virion structural protein</fullName>
    </submittedName>
</protein>